<feature type="domain" description="Homeobox" evidence="10">
    <location>
        <begin position="107"/>
        <end position="167"/>
    </location>
</feature>
<sequence>MLAHHLKFNKMQLLFLPGKACLLKELSIMVDIATVSPSECEDTGTDHSSSADLKHQAAVNNPLSVHSTTEPEEQEEGAGDSISSSVGTSATHDPSPHKRRRSDHGCAKPRRARTAFTYEQLVALENKFRSTKYLSVCDRLNLALSLSLTETQVKIWFQNRRTKWKKQNPGADSTMSPGSNSLVSVNPCPVTCVSSSASYQTFPSFSSGNMIFHTAAVPLSSTGGLLHHFLPNGYHLQPSYFTPHL</sequence>
<dbReference type="SUPFAM" id="SSF46689">
    <property type="entry name" value="Homeodomain-like"/>
    <property type="match status" value="1"/>
</dbReference>
<dbReference type="Proteomes" id="UP000808372">
    <property type="component" value="Chromosome 22"/>
</dbReference>
<dbReference type="Pfam" id="PF00046">
    <property type="entry name" value="Homeodomain"/>
    <property type="match status" value="1"/>
</dbReference>
<evidence type="ECO:0000313" key="12">
    <source>
        <dbReference type="RefSeq" id="XP_038816695.1"/>
    </source>
</evidence>
<evidence type="ECO:0000256" key="5">
    <source>
        <dbReference type="ARBA" id="ARBA00023242"/>
    </source>
</evidence>
<dbReference type="GO" id="GO:0005634">
    <property type="term" value="C:nucleus"/>
    <property type="evidence" value="ECO:0007669"/>
    <property type="project" value="UniProtKB-SubCell"/>
</dbReference>
<evidence type="ECO:0000256" key="8">
    <source>
        <dbReference type="RuleBase" id="RU000682"/>
    </source>
</evidence>
<dbReference type="InterPro" id="IPR017970">
    <property type="entry name" value="Homeobox_CS"/>
</dbReference>
<reference evidence="12" key="1">
    <citation type="submission" date="2025-08" db="UniProtKB">
        <authorList>
            <consortium name="RefSeq"/>
        </authorList>
    </citation>
    <scope>IDENTIFICATION</scope>
    <source>
        <tissue evidence="12">White muscle</tissue>
    </source>
</reference>
<evidence type="ECO:0000256" key="2">
    <source>
        <dbReference type="ARBA" id="ARBA00022473"/>
    </source>
</evidence>
<organism evidence="11 12">
    <name type="scientific">Salvelinus namaycush</name>
    <name type="common">Lake trout</name>
    <name type="synonym">Salmo namaycush</name>
    <dbReference type="NCBI Taxonomy" id="8040"/>
    <lineage>
        <taxon>Eukaryota</taxon>
        <taxon>Metazoa</taxon>
        <taxon>Chordata</taxon>
        <taxon>Craniata</taxon>
        <taxon>Vertebrata</taxon>
        <taxon>Euteleostomi</taxon>
        <taxon>Actinopterygii</taxon>
        <taxon>Neopterygii</taxon>
        <taxon>Teleostei</taxon>
        <taxon>Protacanthopterygii</taxon>
        <taxon>Salmoniformes</taxon>
        <taxon>Salmonidae</taxon>
        <taxon>Salmoninae</taxon>
        <taxon>Salvelinus</taxon>
    </lineage>
</organism>
<dbReference type="CDD" id="cd00086">
    <property type="entry name" value="homeodomain"/>
    <property type="match status" value="1"/>
</dbReference>
<evidence type="ECO:0000259" key="10">
    <source>
        <dbReference type="PROSITE" id="PS50071"/>
    </source>
</evidence>
<dbReference type="InterPro" id="IPR050394">
    <property type="entry name" value="Homeobox_NK-like"/>
</dbReference>
<dbReference type="InterPro" id="IPR001356">
    <property type="entry name" value="HD"/>
</dbReference>
<keyword evidence="5 7" id="KW-0539">Nucleus</keyword>
<protein>
    <submittedName>
        <fullName evidence="12">NK1 transcription factor-related protein 2-like</fullName>
    </submittedName>
</protein>
<feature type="DNA-binding region" description="Homeobox" evidence="7">
    <location>
        <begin position="109"/>
        <end position="168"/>
    </location>
</feature>
<dbReference type="InterPro" id="IPR009057">
    <property type="entry name" value="Homeodomain-like_sf"/>
</dbReference>
<evidence type="ECO:0000256" key="6">
    <source>
        <dbReference type="ARBA" id="ARBA00061009"/>
    </source>
</evidence>
<gene>
    <name evidence="12" type="primary">LOC120017794</name>
</gene>
<feature type="region of interest" description="Disordered" evidence="9">
    <location>
        <begin position="65"/>
        <end position="110"/>
    </location>
</feature>
<dbReference type="PANTHER" id="PTHR24340">
    <property type="entry name" value="HOMEOBOX PROTEIN NKX"/>
    <property type="match status" value="1"/>
</dbReference>
<dbReference type="Gene3D" id="1.10.10.60">
    <property type="entry name" value="Homeodomain-like"/>
    <property type="match status" value="1"/>
</dbReference>
<dbReference type="GeneID" id="120017794"/>
<dbReference type="FunFam" id="1.10.10.60:FF:000315">
    <property type="entry name" value="NK1 homeobox 2"/>
    <property type="match status" value="1"/>
</dbReference>
<dbReference type="PRINTS" id="PR00024">
    <property type="entry name" value="HOMEOBOX"/>
</dbReference>
<dbReference type="SMART" id="SM00389">
    <property type="entry name" value="HOX"/>
    <property type="match status" value="1"/>
</dbReference>
<comment type="subcellular location">
    <subcellularLocation>
        <location evidence="1 7 8">Nucleus</location>
    </subcellularLocation>
</comment>
<evidence type="ECO:0000256" key="1">
    <source>
        <dbReference type="ARBA" id="ARBA00004123"/>
    </source>
</evidence>
<keyword evidence="2" id="KW-0217">Developmental protein</keyword>
<dbReference type="GO" id="GO:0000981">
    <property type="term" value="F:DNA-binding transcription factor activity, RNA polymerase II-specific"/>
    <property type="evidence" value="ECO:0007669"/>
    <property type="project" value="InterPro"/>
</dbReference>
<evidence type="ECO:0000313" key="11">
    <source>
        <dbReference type="Proteomes" id="UP000808372"/>
    </source>
</evidence>
<dbReference type="GO" id="GO:0000978">
    <property type="term" value="F:RNA polymerase II cis-regulatory region sequence-specific DNA binding"/>
    <property type="evidence" value="ECO:0007669"/>
    <property type="project" value="TreeGrafter"/>
</dbReference>
<evidence type="ECO:0000256" key="9">
    <source>
        <dbReference type="SAM" id="MobiDB-lite"/>
    </source>
</evidence>
<proteinExistence type="inferred from homology"/>
<evidence type="ECO:0000256" key="3">
    <source>
        <dbReference type="ARBA" id="ARBA00023125"/>
    </source>
</evidence>
<feature type="compositionally biased region" description="Polar residues" evidence="9">
    <location>
        <begin position="81"/>
        <end position="92"/>
    </location>
</feature>
<dbReference type="AlphaFoldDB" id="A0A8U0THZ1"/>
<keyword evidence="3 7" id="KW-0238">DNA-binding</keyword>
<dbReference type="GO" id="GO:0030154">
    <property type="term" value="P:cell differentiation"/>
    <property type="evidence" value="ECO:0007669"/>
    <property type="project" value="TreeGrafter"/>
</dbReference>
<dbReference type="InterPro" id="IPR020479">
    <property type="entry name" value="HD_metazoa"/>
</dbReference>
<dbReference type="PROSITE" id="PS50071">
    <property type="entry name" value="HOMEOBOX_2"/>
    <property type="match status" value="1"/>
</dbReference>
<evidence type="ECO:0000256" key="4">
    <source>
        <dbReference type="ARBA" id="ARBA00023155"/>
    </source>
</evidence>
<dbReference type="PROSITE" id="PS00027">
    <property type="entry name" value="HOMEOBOX_1"/>
    <property type="match status" value="1"/>
</dbReference>
<dbReference type="RefSeq" id="XP_038816695.1">
    <property type="nucleotide sequence ID" value="XM_038960767.1"/>
</dbReference>
<feature type="compositionally biased region" description="Basic residues" evidence="9">
    <location>
        <begin position="97"/>
        <end position="110"/>
    </location>
</feature>
<comment type="similarity">
    <text evidence="6">Belongs to the NK-1 homeobox family.</text>
</comment>
<dbReference type="KEGG" id="snh:120017794"/>
<accession>A0A8U0THZ1</accession>
<keyword evidence="4 7" id="KW-0371">Homeobox</keyword>
<keyword evidence="11" id="KW-1185">Reference proteome</keyword>
<dbReference type="PANTHER" id="PTHR24340:SF17">
    <property type="entry name" value="NK1 TRANSCRIPTION FACTOR-RELATED PROTEIN 2"/>
    <property type="match status" value="1"/>
</dbReference>
<name>A0A8U0THZ1_SALNM</name>
<evidence type="ECO:0000256" key="7">
    <source>
        <dbReference type="PROSITE-ProRule" id="PRU00108"/>
    </source>
</evidence>